<feature type="region of interest" description="Disordered" evidence="1">
    <location>
        <begin position="544"/>
        <end position="583"/>
    </location>
</feature>
<comment type="caution">
    <text evidence="3">The sequence shown here is derived from an EMBL/GenBank/DDBJ whole genome shotgun (WGS) entry which is preliminary data.</text>
</comment>
<evidence type="ECO:0000259" key="2">
    <source>
        <dbReference type="Pfam" id="PF25053"/>
    </source>
</evidence>
<dbReference type="InterPro" id="IPR056693">
    <property type="entry name" value="DUF7791"/>
</dbReference>
<feature type="compositionally biased region" description="Basic and acidic residues" evidence="1">
    <location>
        <begin position="548"/>
        <end position="567"/>
    </location>
</feature>
<reference evidence="3 4" key="1">
    <citation type="submission" date="2024-09" db="EMBL/GenBank/DDBJ databases">
        <title>Itraconazole resistance in Madurella fahalii resulting from another homologue of gene encoding cytochrome P450 14-alpha sterol demethylase (CYP51).</title>
        <authorList>
            <person name="Yoshioka I."/>
            <person name="Fahal A.H."/>
            <person name="Kaneko S."/>
            <person name="Yaguchi T."/>
        </authorList>
    </citation>
    <scope>NUCLEOTIDE SEQUENCE [LARGE SCALE GENOMIC DNA]</scope>
    <source>
        <strain evidence="3 4">IFM 68171</strain>
    </source>
</reference>
<organism evidence="3 4">
    <name type="scientific">Madurella fahalii</name>
    <dbReference type="NCBI Taxonomy" id="1157608"/>
    <lineage>
        <taxon>Eukaryota</taxon>
        <taxon>Fungi</taxon>
        <taxon>Dikarya</taxon>
        <taxon>Ascomycota</taxon>
        <taxon>Pezizomycotina</taxon>
        <taxon>Sordariomycetes</taxon>
        <taxon>Sordariomycetidae</taxon>
        <taxon>Sordariales</taxon>
        <taxon>Sordariales incertae sedis</taxon>
        <taxon>Madurella</taxon>
    </lineage>
</organism>
<protein>
    <recommendedName>
        <fullName evidence="2">DUF7791 domain-containing protein</fullName>
    </recommendedName>
</protein>
<dbReference type="Pfam" id="PF25053">
    <property type="entry name" value="DUF7791"/>
    <property type="match status" value="1"/>
</dbReference>
<dbReference type="RefSeq" id="XP_070917765.1">
    <property type="nucleotide sequence ID" value="XM_071061664.1"/>
</dbReference>
<accession>A0ABQ0GEE1</accession>
<keyword evidence="4" id="KW-1185">Reference proteome</keyword>
<sequence>MAFRNLLAALGETWRLTLIIDGLDEFHENHAQLVELLREANKRPGVKICASSRPWNIFRDEYKTNPQLQLHHLTRQDIKLFVQERLHNSPGYQDFADTNPQTARKIIADLVEKSQGVFLWVSVISALLESCFQEGASAQDLQAEVEKLPSAVSDLFRYIWHRTSPRFRLEAARFFRVKNVCYNMGMELFALTLWFGDTEVPINISTSDVTETYLKGALRSVERKLMSRTGGLLELTDTSSGLAYTKVEFMHRTASDWVADNWQSILLATDQDFCPCFWVLKGEALSRVLERRLYVDPGRPFVHRDTGDSLHLASSIAWYHPDRKVLIEALDRLEDYKTRSTFKYGSSLVWGWGNRQLVHFLRDAQGRRDQICQKRGPIAKITFEKSLSLDGNFDVAAIVPIGAYVAEKLQQDEDPFTTVNHFSRILANIVLGELWFMQANTRRCLLKLFLQDKFQRWFGGLKKVLKLARIARDGIIPAVAEQGTTDFLKEAVEILEKIVYPDDRHNTTLDDEHNVPSNARDHAPLDDNHQALLNGKHDVLSNGSHLGLFDDKHDAPSDSKQDAKEENEAAASTSNPGRKTRRRRLGQLWKLLGCT</sequence>
<proteinExistence type="predicted"/>
<name>A0ABQ0GEE1_9PEZI</name>
<dbReference type="EMBL" id="BAAFSV010000003">
    <property type="protein sequence ID" value="GAB1316034.1"/>
    <property type="molecule type" value="Genomic_DNA"/>
</dbReference>
<dbReference type="PANTHER" id="PTHR10039:SF5">
    <property type="entry name" value="NACHT DOMAIN-CONTAINING PROTEIN"/>
    <property type="match status" value="1"/>
</dbReference>
<evidence type="ECO:0000313" key="3">
    <source>
        <dbReference type="EMBL" id="GAB1316034.1"/>
    </source>
</evidence>
<dbReference type="Proteomes" id="UP001628179">
    <property type="component" value="Unassembled WGS sequence"/>
</dbReference>
<evidence type="ECO:0000256" key="1">
    <source>
        <dbReference type="SAM" id="MobiDB-lite"/>
    </source>
</evidence>
<feature type="region of interest" description="Disordered" evidence="1">
    <location>
        <begin position="505"/>
        <end position="529"/>
    </location>
</feature>
<gene>
    <name evidence="3" type="ORF">MFIFM68171_06244</name>
</gene>
<feature type="domain" description="DUF7791" evidence="2">
    <location>
        <begin position="165"/>
        <end position="273"/>
    </location>
</feature>
<evidence type="ECO:0000313" key="4">
    <source>
        <dbReference type="Proteomes" id="UP001628179"/>
    </source>
</evidence>
<dbReference type="PANTHER" id="PTHR10039">
    <property type="entry name" value="AMELOGENIN"/>
    <property type="match status" value="1"/>
</dbReference>
<dbReference type="GeneID" id="98176987"/>